<evidence type="ECO:0000256" key="4">
    <source>
        <dbReference type="SAM" id="Coils"/>
    </source>
</evidence>
<dbReference type="PANTHER" id="PTHR32215">
    <property type="entry name" value="CILIA- AND FLAGELLA-ASSOCIATED PROTEIN 57"/>
    <property type="match status" value="1"/>
</dbReference>
<feature type="domain" description="EML-like second beta-propeller" evidence="6">
    <location>
        <begin position="377"/>
        <end position="651"/>
    </location>
</feature>
<dbReference type="SMART" id="SM00320">
    <property type="entry name" value="WD40"/>
    <property type="match status" value="8"/>
</dbReference>
<dbReference type="InterPro" id="IPR001680">
    <property type="entry name" value="WD40_rpt"/>
</dbReference>
<feature type="coiled-coil region" evidence="4">
    <location>
        <begin position="899"/>
        <end position="964"/>
    </location>
</feature>
<gene>
    <name evidence="7" type="primary">CFAP57</name>
    <name evidence="7" type="synonym">cfap57</name>
</gene>
<dbReference type="InParanoid" id="A0A671VWK2"/>
<reference evidence="7" key="1">
    <citation type="submission" date="2021-04" db="EMBL/GenBank/DDBJ databases">
        <authorList>
            <consortium name="Wellcome Sanger Institute Data Sharing"/>
        </authorList>
    </citation>
    <scope>NUCLEOTIDE SEQUENCE [LARGE SCALE GENOMIC DNA]</scope>
</reference>
<keyword evidence="8" id="KW-1185">Reference proteome</keyword>
<keyword evidence="4" id="KW-0175">Coiled coil</keyword>
<feature type="repeat" description="WD" evidence="3">
    <location>
        <begin position="492"/>
        <end position="533"/>
    </location>
</feature>
<feature type="region of interest" description="Disordered" evidence="5">
    <location>
        <begin position="235"/>
        <end position="264"/>
    </location>
</feature>
<dbReference type="OMA" id="FPHCNAV"/>
<evidence type="ECO:0000313" key="8">
    <source>
        <dbReference type="Proteomes" id="UP000472265"/>
    </source>
</evidence>
<evidence type="ECO:0000256" key="1">
    <source>
        <dbReference type="ARBA" id="ARBA00022574"/>
    </source>
</evidence>
<dbReference type="Proteomes" id="UP000472265">
    <property type="component" value="Chromosome 6"/>
</dbReference>
<dbReference type="FunFam" id="2.130.10.10:FF:000271">
    <property type="entry name" value="cilia- and flagella-associated protein 57"/>
    <property type="match status" value="1"/>
</dbReference>
<feature type="compositionally biased region" description="Basic and acidic residues" evidence="5">
    <location>
        <begin position="1149"/>
        <end position="1160"/>
    </location>
</feature>
<evidence type="ECO:0000256" key="3">
    <source>
        <dbReference type="PROSITE-ProRule" id="PRU00221"/>
    </source>
</evidence>
<dbReference type="InterPro" id="IPR015943">
    <property type="entry name" value="WD40/YVTN_repeat-like_dom_sf"/>
</dbReference>
<dbReference type="InterPro" id="IPR052993">
    <property type="entry name" value="CFA-57"/>
</dbReference>
<accession>A0A671VWK2</accession>
<feature type="coiled-coil region" evidence="4">
    <location>
        <begin position="1098"/>
        <end position="1132"/>
    </location>
</feature>
<protein>
    <submittedName>
        <fullName evidence="7">Cilia and flagella associated protein 57</fullName>
    </submittedName>
</protein>
<feature type="repeat" description="WD" evidence="3">
    <location>
        <begin position="369"/>
        <end position="404"/>
    </location>
</feature>
<keyword evidence="2" id="KW-0677">Repeat</keyword>
<evidence type="ECO:0000256" key="5">
    <source>
        <dbReference type="SAM" id="MobiDB-lite"/>
    </source>
</evidence>
<dbReference type="InterPro" id="IPR036322">
    <property type="entry name" value="WD40_repeat_dom_sf"/>
</dbReference>
<evidence type="ECO:0000259" key="6">
    <source>
        <dbReference type="Pfam" id="PF23414"/>
    </source>
</evidence>
<evidence type="ECO:0000313" key="7">
    <source>
        <dbReference type="Ensembl" id="ENSSAUP00010030880.1"/>
    </source>
</evidence>
<dbReference type="PANTHER" id="PTHR32215:SF0">
    <property type="entry name" value="CILIA- AND FLAGELLA-ASSOCIATED PROTEIN 57"/>
    <property type="match status" value="1"/>
</dbReference>
<dbReference type="AlphaFoldDB" id="A0A671VWK2"/>
<dbReference type="GeneTree" id="ENSGT00620000088018"/>
<dbReference type="PROSITE" id="PS50294">
    <property type="entry name" value="WD_REPEATS_REGION"/>
    <property type="match status" value="1"/>
</dbReference>
<dbReference type="PROSITE" id="PS50082">
    <property type="entry name" value="WD_REPEATS_2"/>
    <property type="match status" value="3"/>
</dbReference>
<feature type="region of interest" description="Disordered" evidence="5">
    <location>
        <begin position="1136"/>
        <end position="1180"/>
    </location>
</feature>
<name>A0A671VWK2_SPAAU</name>
<keyword evidence="1 3" id="KW-0853">WD repeat</keyword>
<dbReference type="SUPFAM" id="SSF50978">
    <property type="entry name" value="WD40 repeat-like"/>
    <property type="match status" value="2"/>
</dbReference>
<sequence>MATVVAQPHFIFGLRTDVSNNLCFFDEQTVVFPSGNNCVCYNTVQRTQRFIQGSEKSQGMRALAISANRRYLAVSECGGRATITVFDLQHEQGRKRKVLTAADTPVQEFVCMAFSPDSKYLIGQTGGPEWMLIFWLWEKQKVLATVKTTNSNNPVIQVSFNPYNNTQLCVCGTGVFKLFRYTEGALKQSSFAKVESINFLCHTWMKGERVIAGTDTGRLLVFESGDLRREISTASKAMQEQFDRSEGGPLPSYDSIKDADTDKDPNAPRITAILSYSKGFASSLGSGTVCLFEKQEEDNYRRIREIRIPSDPYSSELSLAESQKIDTMCISPAEETLAISTDRGQLYSCSLSSLEMNKEAHAHFEFLSQSFHSKSITGLSVCIQKPLIATCSLDHSVRIWNYETKVLELYKEFQEEAYSIALHPTGLFILVGFSDKLRLMNLLIDDIRTFKEFTVRGCRDCAFSHGGHMFAAVNGNVIHIYSVTSFENILSLKGHNGKVRGIEWSLDDSRLVSCGMEGAVYEWNTQSGKRVSESVLNSCSYTDVAFSSDCKSILAVGTDLTLKEIQDCQVLREIPPDEEAHTVVAVSHSGRVVFTGTSSGTIRAIKYPLPLQKDWIMYQAHCGPVTKMVITFDHQFLLTVSADGCLLMWKIIDKEGRGLMSNRQIIHTEEILVTKSDLEEKTQNMLELKMRLEELQMENEYQLRLKDMNYNEKMKELSDKFTQQIESLKSHQQAMKTEIEKQECEHQKSSAEVTLNHSKELKDLELSCSQKLMVEHERYQDLQRKYERMQEDYEMQLKAAEESRVQGLKEQTQLYEARLQEKTQLLAQEDAQQQICDFKEIIKQVEQDEERKIHDIQIKYEKKLHTEKETNTNLKGETSIMTQKFYSLQRQIDDRCTDISKLKQERQRLLGLIRSLESDIEDLKRQISGHEKTNQDKDKTISSLKKKNQELEKLRFVLDFQLNELKKQTEPQQDDINEKKERIQKVSVYLRGYIPFSLKIKRLCNTQLRLTVSDLRLKVKARNKEVHKEMQKVKDLETHLQRLKSDLHNCVGFIQEPMKLRDSVQMIYSRYVPQANGVSGACGVADAESSLHQQPLAVSVLYEENVTLISEINELRKELLSERTRVKEYKAQLATIKKSNKSRPNSQDGARKEPNHEQSEVLRIFSLKQPSQQQVDANFT</sequence>
<dbReference type="Pfam" id="PF23414">
    <property type="entry name" value="Beta-prop_EML_2"/>
    <property type="match status" value="1"/>
</dbReference>
<feature type="compositionally biased region" description="Polar residues" evidence="5">
    <location>
        <begin position="1168"/>
        <end position="1180"/>
    </location>
</feature>
<dbReference type="Gene3D" id="2.130.10.10">
    <property type="entry name" value="YVTN repeat-like/Quinoprotein amine dehydrogenase"/>
    <property type="match status" value="2"/>
</dbReference>
<reference evidence="7" key="2">
    <citation type="submission" date="2025-08" db="UniProtKB">
        <authorList>
            <consortium name="Ensembl"/>
        </authorList>
    </citation>
    <scope>IDENTIFICATION</scope>
</reference>
<dbReference type="Ensembl" id="ENSSAUT00010032556.1">
    <property type="protein sequence ID" value="ENSSAUP00010030880.1"/>
    <property type="gene ID" value="ENSSAUG00010013219.1"/>
</dbReference>
<feature type="compositionally biased region" description="Basic and acidic residues" evidence="5">
    <location>
        <begin position="255"/>
        <end position="264"/>
    </location>
</feature>
<evidence type="ECO:0000256" key="2">
    <source>
        <dbReference type="ARBA" id="ARBA00022737"/>
    </source>
</evidence>
<reference evidence="7" key="3">
    <citation type="submission" date="2025-09" db="UniProtKB">
        <authorList>
            <consortium name="Ensembl"/>
        </authorList>
    </citation>
    <scope>IDENTIFICATION</scope>
</reference>
<proteinExistence type="predicted"/>
<organism evidence="7 8">
    <name type="scientific">Sparus aurata</name>
    <name type="common">Gilthead sea bream</name>
    <dbReference type="NCBI Taxonomy" id="8175"/>
    <lineage>
        <taxon>Eukaryota</taxon>
        <taxon>Metazoa</taxon>
        <taxon>Chordata</taxon>
        <taxon>Craniata</taxon>
        <taxon>Vertebrata</taxon>
        <taxon>Euteleostomi</taxon>
        <taxon>Actinopterygii</taxon>
        <taxon>Neopterygii</taxon>
        <taxon>Teleostei</taxon>
        <taxon>Neoteleostei</taxon>
        <taxon>Acanthomorphata</taxon>
        <taxon>Eupercaria</taxon>
        <taxon>Spariformes</taxon>
        <taxon>Sparidae</taxon>
        <taxon>Sparus</taxon>
    </lineage>
</organism>
<feature type="repeat" description="WD" evidence="3">
    <location>
        <begin position="618"/>
        <end position="651"/>
    </location>
</feature>
<dbReference type="InterPro" id="IPR055442">
    <property type="entry name" value="Beta-prop_EML-like_2nd"/>
</dbReference>
<feature type="coiled-coil region" evidence="4">
    <location>
        <begin position="772"/>
        <end position="825"/>
    </location>
</feature>